<comment type="catalytic activity">
    <reaction evidence="1">
        <text>ATP + protein L-histidine = ADP + protein N-phospho-L-histidine.</text>
        <dbReference type="EC" id="2.7.13.3"/>
    </reaction>
</comment>
<dbReference type="InterPro" id="IPR009057">
    <property type="entry name" value="Homeodomain-like_sf"/>
</dbReference>
<dbReference type="Gene3D" id="3.30.565.10">
    <property type="entry name" value="Histidine kinase-like ATPase, C-terminal domain"/>
    <property type="match status" value="1"/>
</dbReference>
<dbReference type="SUPFAM" id="SSF46689">
    <property type="entry name" value="Homeodomain-like"/>
    <property type="match status" value="1"/>
</dbReference>
<evidence type="ECO:0000256" key="10">
    <source>
        <dbReference type="ARBA" id="ARBA00023125"/>
    </source>
</evidence>
<dbReference type="InterPro" id="IPR003594">
    <property type="entry name" value="HATPase_dom"/>
</dbReference>
<feature type="modified residue" description="4-aspartylphosphate" evidence="12">
    <location>
        <position position="1188"/>
    </location>
</feature>
<dbReference type="Pfam" id="PF12833">
    <property type="entry name" value="HTH_18"/>
    <property type="match status" value="1"/>
</dbReference>
<dbReference type="PROSITE" id="PS00041">
    <property type="entry name" value="HTH_ARAC_FAMILY_1"/>
    <property type="match status" value="1"/>
</dbReference>
<dbReference type="STRING" id="156994.SAMN04488028_103109"/>
<dbReference type="Pfam" id="PF07494">
    <property type="entry name" value="Reg_prop"/>
    <property type="match status" value="5"/>
</dbReference>
<dbReference type="SUPFAM" id="SSF47384">
    <property type="entry name" value="Homodimeric domain of signal transducing histidine kinase"/>
    <property type="match status" value="1"/>
</dbReference>
<dbReference type="Gene3D" id="3.40.50.2300">
    <property type="match status" value="1"/>
</dbReference>
<organism evidence="16 17">
    <name type="scientific">Reichenbachiella agariperforans</name>
    <dbReference type="NCBI Taxonomy" id="156994"/>
    <lineage>
        <taxon>Bacteria</taxon>
        <taxon>Pseudomonadati</taxon>
        <taxon>Bacteroidota</taxon>
        <taxon>Cytophagia</taxon>
        <taxon>Cytophagales</taxon>
        <taxon>Reichenbachiellaceae</taxon>
        <taxon>Reichenbachiella</taxon>
    </lineage>
</organism>
<dbReference type="InterPro" id="IPR001789">
    <property type="entry name" value="Sig_transdc_resp-reg_receiver"/>
</dbReference>
<keyword evidence="6" id="KW-0418">Kinase</keyword>
<evidence type="ECO:0000259" key="14">
    <source>
        <dbReference type="PROSITE" id="PS50109"/>
    </source>
</evidence>
<dbReference type="InterPro" id="IPR005467">
    <property type="entry name" value="His_kinase_dom"/>
</dbReference>
<evidence type="ECO:0000256" key="12">
    <source>
        <dbReference type="PROSITE-ProRule" id="PRU00169"/>
    </source>
</evidence>
<accession>A0A1M6PZ96</accession>
<reference evidence="17" key="1">
    <citation type="submission" date="2016-11" db="EMBL/GenBank/DDBJ databases">
        <authorList>
            <person name="Varghese N."/>
            <person name="Submissions S."/>
        </authorList>
    </citation>
    <scope>NUCLEOTIDE SEQUENCE [LARGE SCALE GENOMIC DNA]</scope>
    <source>
        <strain evidence="17">DSM 26134</strain>
    </source>
</reference>
<dbReference type="Gene3D" id="1.10.287.130">
    <property type="match status" value="1"/>
</dbReference>
<dbReference type="InterPro" id="IPR013783">
    <property type="entry name" value="Ig-like_fold"/>
</dbReference>
<dbReference type="GO" id="GO:0000155">
    <property type="term" value="F:phosphorelay sensor kinase activity"/>
    <property type="evidence" value="ECO:0007669"/>
    <property type="project" value="InterPro"/>
</dbReference>
<sequence>MKSLVIGVVFVVGLMYVGYTQPQSIMTKNVYFEQLSMDLGLSQRSINCVMQDHEGYLWIGTWSGLIKYDGYTTKLFRADNSTPGKIKSNKIVRVFESRDSTLWVATRSGGLFRKDKVTDEFYQYTYQEGAKNCLSNQHVWDVVDDENGDLWIATENGLNHLNRKTGKFTAFYTDPADVNTLGNSFITRLMIDPKKRLWIATEYGVSVMETINHENPVFKRIEYLEDFGNNGLHNYVFDMGAVENAQGVNIYWVTKKGLKKYSQGKLQNYEVKRGVSSFNFFRSMALVKTNEPFLLLGSEMGLSVFDVKKNEYVRFFGDYDKEVNLSQNTVTALMMDNSGVLWAGTRKGLNKFDTYDNNIGLYRTKSFDPTNSIISGIRQLPNGQYWMSTLGSGLFQITMNGDQVMQIENYDILTEDEVDYTNYIQKLEVDHKGRLWVGTAGAGIYVIDKSGIDHSKHTINPYRHYGMHDESNAISDDYVMSLYPSNGGGMWAGTWNRGLNLITESGKVIVFREERLEHIVFASLFEDSEGYLWIGTRGNGLLRLKIEGDSIIDFQRYEYDESGGGLSNDFVNVIFQDVQQRLWVGTEDGLSLYDKENDVFVLMNERDSELPRDVISIMQDGNGQLWLAGYEGISVMDPGKEKMFVNHLDTQDRIQGGFFFNEVNLKTKSGALIFGGSNGFNVINPKNIYHNPHIPSVVIKEITASDVSLEPGKIFNGRVVLDKPISLTNEIVLHHDENTLSFEFASLSYANPAKNKYAYRLEGFDEDWKSTSANRRFVRYTNLHSGKYKFTVKASNDDGLWNEEGTAIHVVITPPWWKTQWAVLLYVGIAMIFLYLFRRLILIRSGYEHELKFERLERENTVALNKSRLQFFTNISHEFRTPLTLILGIVEQMMNAGEGGLNVQKQLKLVSQNASRLQRLISQLLDFRKAEAGSLKLRVAEGNFYKFVKEVKLSFDSLAAQRGIDYSFEASSNVVNAYFDRDQFEKILFNLLSNAFKHCSGGQSIIIKLVEREEAISLSVIDHGEGISKESVHKVFDRFYSGDQESGTGSGIGLALCKSLVELHHGQILVESEIGKGSTFEVLLPKGFEHFEKAELITNFKDSEHIDLYRDVVLEVPESEVVKQDTELPKTVKNVEDMKRILLVEDNHDVRSFLKSLFQYEYAVFEAANGQEGLEIAEEENPDLVISDVMMPVMDGITLCDKLKTNLSTSHIPVILLTARTSFIYNVEGLEKGADDYVTKPFHIEVIKLKVRNLIKSREESRLLVQDNKQLILEPKMVTVTSADEIFIQKCIETIEENMANSEYSVVEFGKEIGLSRMQLYRKLKALAGKSPNEFIRMMRIKRAAQLFEHGDYNVSEVTYQVGFSDPAYFRKCFKDQFGETPSNYIKTKKGGR</sequence>
<dbReference type="PROSITE" id="PS50110">
    <property type="entry name" value="RESPONSE_REGULATORY"/>
    <property type="match status" value="1"/>
</dbReference>
<dbReference type="GO" id="GO:0005524">
    <property type="term" value="F:ATP binding"/>
    <property type="evidence" value="ECO:0007669"/>
    <property type="project" value="UniProtKB-KW"/>
</dbReference>
<dbReference type="PANTHER" id="PTHR43547:SF2">
    <property type="entry name" value="HYBRID SIGNAL TRANSDUCTION HISTIDINE KINASE C"/>
    <property type="match status" value="1"/>
</dbReference>
<keyword evidence="4" id="KW-0808">Transferase</keyword>
<dbReference type="CDD" id="cd17574">
    <property type="entry name" value="REC_OmpR"/>
    <property type="match status" value="1"/>
</dbReference>
<dbReference type="FunFam" id="3.30.565.10:FF:000037">
    <property type="entry name" value="Hybrid sensor histidine kinase/response regulator"/>
    <property type="match status" value="1"/>
</dbReference>
<keyword evidence="5" id="KW-0547">Nucleotide-binding</keyword>
<dbReference type="FunFam" id="1.10.10.60:FF:000284">
    <property type="entry name" value="Two-component system sensor histidine kinase/response regulator"/>
    <property type="match status" value="1"/>
</dbReference>
<dbReference type="GO" id="GO:0043565">
    <property type="term" value="F:sequence-specific DNA binding"/>
    <property type="evidence" value="ECO:0007669"/>
    <property type="project" value="InterPro"/>
</dbReference>
<evidence type="ECO:0000256" key="7">
    <source>
        <dbReference type="ARBA" id="ARBA00022840"/>
    </source>
</evidence>
<dbReference type="InterPro" id="IPR036890">
    <property type="entry name" value="HATPase_C_sf"/>
</dbReference>
<dbReference type="SUPFAM" id="SSF52172">
    <property type="entry name" value="CheY-like"/>
    <property type="match status" value="1"/>
</dbReference>
<dbReference type="SMART" id="SM00448">
    <property type="entry name" value="REC"/>
    <property type="match status" value="1"/>
</dbReference>
<keyword evidence="10" id="KW-0238">DNA-binding</keyword>
<evidence type="ECO:0000256" key="1">
    <source>
        <dbReference type="ARBA" id="ARBA00000085"/>
    </source>
</evidence>
<dbReference type="InterPro" id="IPR018062">
    <property type="entry name" value="HTH_AraC-typ_CS"/>
</dbReference>
<protein>
    <recommendedName>
        <fullName evidence="2">histidine kinase</fullName>
        <ecNumber evidence="2">2.7.13.3</ecNumber>
    </recommendedName>
</protein>
<dbReference type="InterPro" id="IPR015943">
    <property type="entry name" value="WD40/YVTN_repeat-like_dom_sf"/>
</dbReference>
<evidence type="ECO:0000256" key="8">
    <source>
        <dbReference type="ARBA" id="ARBA00023012"/>
    </source>
</evidence>
<dbReference type="EC" id="2.7.13.3" evidence="2"/>
<dbReference type="Pfam" id="PF00512">
    <property type="entry name" value="HisKA"/>
    <property type="match status" value="1"/>
</dbReference>
<dbReference type="PRINTS" id="PR00344">
    <property type="entry name" value="BCTRLSENSOR"/>
</dbReference>
<dbReference type="Gene3D" id="2.130.10.10">
    <property type="entry name" value="YVTN repeat-like/Quinoprotein amine dehydrogenase"/>
    <property type="match status" value="3"/>
</dbReference>
<dbReference type="Gene3D" id="2.60.40.10">
    <property type="entry name" value="Immunoglobulins"/>
    <property type="match status" value="1"/>
</dbReference>
<dbReference type="Pfam" id="PF07495">
    <property type="entry name" value="Y_Y_Y"/>
    <property type="match status" value="1"/>
</dbReference>
<dbReference type="InterPro" id="IPR011110">
    <property type="entry name" value="Reg_prop"/>
</dbReference>
<evidence type="ECO:0000259" key="15">
    <source>
        <dbReference type="PROSITE" id="PS50110"/>
    </source>
</evidence>
<dbReference type="SMART" id="SM00388">
    <property type="entry name" value="HisKA"/>
    <property type="match status" value="1"/>
</dbReference>
<dbReference type="InterPro" id="IPR036097">
    <property type="entry name" value="HisK_dim/P_sf"/>
</dbReference>
<dbReference type="Gene3D" id="1.10.10.60">
    <property type="entry name" value="Homeodomain-like"/>
    <property type="match status" value="2"/>
</dbReference>
<dbReference type="Proteomes" id="UP000184474">
    <property type="component" value="Unassembled WGS sequence"/>
</dbReference>
<dbReference type="Pfam" id="PF02518">
    <property type="entry name" value="HATPase_c"/>
    <property type="match status" value="1"/>
</dbReference>
<dbReference type="SUPFAM" id="SSF55874">
    <property type="entry name" value="ATPase domain of HSP90 chaperone/DNA topoisomerase II/histidine kinase"/>
    <property type="match status" value="1"/>
</dbReference>
<keyword evidence="9" id="KW-0805">Transcription regulation</keyword>
<evidence type="ECO:0000256" key="4">
    <source>
        <dbReference type="ARBA" id="ARBA00022679"/>
    </source>
</evidence>
<evidence type="ECO:0000256" key="2">
    <source>
        <dbReference type="ARBA" id="ARBA00012438"/>
    </source>
</evidence>
<evidence type="ECO:0000256" key="9">
    <source>
        <dbReference type="ARBA" id="ARBA00023015"/>
    </source>
</evidence>
<evidence type="ECO:0000256" key="11">
    <source>
        <dbReference type="ARBA" id="ARBA00023163"/>
    </source>
</evidence>
<dbReference type="InterPro" id="IPR011123">
    <property type="entry name" value="Y_Y_Y"/>
</dbReference>
<dbReference type="SMART" id="SM00387">
    <property type="entry name" value="HATPase_c"/>
    <property type="match status" value="1"/>
</dbReference>
<feature type="domain" description="Histidine kinase" evidence="14">
    <location>
        <begin position="874"/>
        <end position="1088"/>
    </location>
</feature>
<dbReference type="Pfam" id="PF00072">
    <property type="entry name" value="Response_reg"/>
    <property type="match status" value="1"/>
</dbReference>
<keyword evidence="11" id="KW-0804">Transcription</keyword>
<dbReference type="CDD" id="cd00082">
    <property type="entry name" value="HisKA"/>
    <property type="match status" value="1"/>
</dbReference>
<dbReference type="PROSITE" id="PS50109">
    <property type="entry name" value="HIS_KIN"/>
    <property type="match status" value="1"/>
</dbReference>
<dbReference type="InterPro" id="IPR004358">
    <property type="entry name" value="Sig_transdc_His_kin-like_C"/>
</dbReference>
<feature type="domain" description="Response regulatory" evidence="15">
    <location>
        <begin position="1140"/>
        <end position="1255"/>
    </location>
</feature>
<dbReference type="SUPFAM" id="SSF63829">
    <property type="entry name" value="Calcium-dependent phosphotriesterase"/>
    <property type="match status" value="2"/>
</dbReference>
<evidence type="ECO:0000256" key="5">
    <source>
        <dbReference type="ARBA" id="ARBA00022741"/>
    </source>
</evidence>
<keyword evidence="17" id="KW-1185">Reference proteome</keyword>
<evidence type="ECO:0000313" key="16">
    <source>
        <dbReference type="EMBL" id="SHK13315.1"/>
    </source>
</evidence>
<keyword evidence="8" id="KW-0902">Two-component regulatory system</keyword>
<evidence type="ECO:0000256" key="6">
    <source>
        <dbReference type="ARBA" id="ARBA00022777"/>
    </source>
</evidence>
<dbReference type="InterPro" id="IPR018060">
    <property type="entry name" value="HTH_AraC"/>
</dbReference>
<dbReference type="RefSeq" id="WP_073122048.1">
    <property type="nucleotide sequence ID" value="NZ_FRAA01000003.1"/>
</dbReference>
<feature type="domain" description="HTH araC/xylS-type" evidence="13">
    <location>
        <begin position="1289"/>
        <end position="1388"/>
    </location>
</feature>
<dbReference type="InterPro" id="IPR003661">
    <property type="entry name" value="HisK_dim/P_dom"/>
</dbReference>
<evidence type="ECO:0000259" key="13">
    <source>
        <dbReference type="PROSITE" id="PS01124"/>
    </source>
</evidence>
<keyword evidence="7" id="KW-0067">ATP-binding</keyword>
<dbReference type="InterPro" id="IPR011006">
    <property type="entry name" value="CheY-like_superfamily"/>
</dbReference>
<gene>
    <name evidence="16" type="ORF">SAMN04488028_103109</name>
</gene>
<evidence type="ECO:0000313" key="17">
    <source>
        <dbReference type="Proteomes" id="UP000184474"/>
    </source>
</evidence>
<dbReference type="SMART" id="SM00342">
    <property type="entry name" value="HTH_ARAC"/>
    <property type="match status" value="1"/>
</dbReference>
<dbReference type="GO" id="GO:0003700">
    <property type="term" value="F:DNA-binding transcription factor activity"/>
    <property type="evidence" value="ECO:0007669"/>
    <property type="project" value="InterPro"/>
</dbReference>
<dbReference type="EMBL" id="FRAA01000003">
    <property type="protein sequence ID" value="SHK13315.1"/>
    <property type="molecule type" value="Genomic_DNA"/>
</dbReference>
<dbReference type="PANTHER" id="PTHR43547">
    <property type="entry name" value="TWO-COMPONENT HISTIDINE KINASE"/>
    <property type="match status" value="1"/>
</dbReference>
<name>A0A1M6PZ96_REIAG</name>
<evidence type="ECO:0000256" key="3">
    <source>
        <dbReference type="ARBA" id="ARBA00022553"/>
    </source>
</evidence>
<keyword evidence="3 12" id="KW-0597">Phosphoprotein</keyword>
<proteinExistence type="predicted"/>
<dbReference type="FunFam" id="1.10.287.130:FF:000045">
    <property type="entry name" value="Two-component system sensor histidine kinase/response regulator"/>
    <property type="match status" value="1"/>
</dbReference>
<dbReference type="FunFam" id="2.60.40.10:FF:000791">
    <property type="entry name" value="Two-component system sensor histidine kinase/response regulator"/>
    <property type="match status" value="1"/>
</dbReference>
<dbReference type="PROSITE" id="PS01124">
    <property type="entry name" value="HTH_ARAC_FAMILY_2"/>
    <property type="match status" value="1"/>
</dbReference>